<proteinExistence type="predicted"/>
<keyword evidence="2" id="KW-1185">Reference proteome</keyword>
<protein>
    <submittedName>
        <fullName evidence="1">VCBS repeat-containing protein</fullName>
    </submittedName>
</protein>
<sequence>MKHSPIGSAKQMWGDWSQPEWLRYYELDPGDVNGDLDMVAERRVQGKEEPGIVVWNENPGSIDKPSNNIEIDVRKPSIDRIEVAVVNGDKKADIIATEKIYSSLEPDAHIWWYQQESSTSWEHHNIVRQFSYNNLDITDYDKDWDFDILSAENKGTKKELQFWDNDEKGNFTKKILVTGKENHLGAKWTDLDNDGDLGIIGVGRDEHQYMQVWRNDSIKSLETGMRFQDYPWDPHMSKDSGKFLRVGGKLDYGHSEDSFPQNGHTDGFIPLNQNIDLENAIGAEVFVERVQCHEDTKDLKIQFNKGKALRLPEPATIPKPATDYMFHANIKVPVPLSELKSGNSNSFKLTVAKEQNWDWPQNLVYGVVLRIYYKNESPTQHIAQISGISEGDALGNTVNLTLKSNDLDNIAKVDYIGLYEDINVQGDGKYLQWQFNYHRGHIANNIGSSTSAPFSVVWNTSWLPDQDHPIQLTALATDKNGMIHVLPMVKDLHLDRNYSVTLIKPYGQQPKWTTRSGEHSEYLDIPFDLSKTDSVRLSWNGWSPCYSEGIIINNEKTIKVNSDMPCYDAYLVQETLTDMGSLKKGKNVLTTLKTPLHHGEMVHGMDVQWPGIMLKIKRNNPSNSAIAITEDNYMGRPHFAIRTPSVTYYYDIAGGGFSRILDAYGNDWVNFRKEPWDQYPASAASSFRGLPNLVFESDVDAGAGHPGHDKCESTRVGKNRIRTVTKSGKWEWEWTFHKDYAVLEILRTNEKSPYWFLYEGTPGGRYIPKDYSYGTNVSGLNTDLPDFYKGSIKYGNFQWAYFNKKGIEITFYVAQVRMDDHMDMMSYLGNTDKGVKSQDGMTVFGFGRGKNTEALMTDLNKFIIGIYPQAIKDKSDYNMLSQMISDKINKTNKH</sequence>
<reference evidence="1" key="1">
    <citation type="submission" date="2023-02" db="EMBL/GenBank/DDBJ databases">
        <title>Genome of Flavobacteriaceae gen. nov. sp. strain F89.</title>
        <authorList>
            <person name="Wang Y."/>
        </authorList>
    </citation>
    <scope>NUCLEOTIDE SEQUENCE</scope>
    <source>
        <strain evidence="1">F89</strain>
    </source>
</reference>
<dbReference type="PANTHER" id="PTHR46580:SF4">
    <property type="entry name" value="ATP_GTP-BINDING PROTEIN"/>
    <property type="match status" value="1"/>
</dbReference>
<evidence type="ECO:0000313" key="2">
    <source>
        <dbReference type="Proteomes" id="UP001200642"/>
    </source>
</evidence>
<gene>
    <name evidence="1" type="ORF">K8352_12770</name>
</gene>
<dbReference type="PANTHER" id="PTHR46580">
    <property type="entry name" value="SENSOR KINASE-RELATED"/>
    <property type="match status" value="1"/>
</dbReference>
<evidence type="ECO:0000313" key="1">
    <source>
        <dbReference type="EMBL" id="MCG2461626.1"/>
    </source>
</evidence>
<dbReference type="EMBL" id="JAIRBC010000018">
    <property type="protein sequence ID" value="MCG2461626.1"/>
    <property type="molecule type" value="Genomic_DNA"/>
</dbReference>
<organism evidence="1 2">
    <name type="scientific">Cerina litoralis</name>
    <dbReference type="NCBI Taxonomy" id="2874477"/>
    <lineage>
        <taxon>Bacteria</taxon>
        <taxon>Pseudomonadati</taxon>
        <taxon>Bacteroidota</taxon>
        <taxon>Flavobacteriia</taxon>
        <taxon>Flavobacteriales</taxon>
        <taxon>Flavobacteriaceae</taxon>
        <taxon>Cerina</taxon>
    </lineage>
</organism>
<dbReference type="AlphaFoldDB" id="A0AAE3JQ15"/>
<dbReference type="RefSeq" id="WP_317902769.1">
    <property type="nucleotide sequence ID" value="NZ_JAIRBC010000018.1"/>
</dbReference>
<dbReference type="SUPFAM" id="SSF69318">
    <property type="entry name" value="Integrin alpha N-terminal domain"/>
    <property type="match status" value="1"/>
</dbReference>
<accession>A0AAE3JQ15</accession>
<comment type="caution">
    <text evidence="1">The sequence shown here is derived from an EMBL/GenBank/DDBJ whole genome shotgun (WGS) entry which is preliminary data.</text>
</comment>
<dbReference type="InterPro" id="IPR028994">
    <property type="entry name" value="Integrin_alpha_N"/>
</dbReference>
<dbReference type="Proteomes" id="UP001200642">
    <property type="component" value="Unassembled WGS sequence"/>
</dbReference>
<name>A0AAE3JQ15_9FLAO</name>